<protein>
    <submittedName>
        <fullName evidence="10">Ethidium bromide-methyl viologen resistance protein EmrE</fullName>
    </submittedName>
</protein>
<dbReference type="InterPro" id="IPR045324">
    <property type="entry name" value="Small_multidrug_res"/>
</dbReference>
<dbReference type="GO" id="GO:1990961">
    <property type="term" value="P:xenobiotic detoxification by transmembrane export across the plasma membrane"/>
    <property type="evidence" value="ECO:0007669"/>
    <property type="project" value="UniProtKB-ARBA"/>
</dbReference>
<keyword evidence="4 8" id="KW-0812">Transmembrane</keyword>
<dbReference type="PANTHER" id="PTHR30561">
    <property type="entry name" value="SMR FAMILY PROTON-DEPENDENT DRUG EFFLUX TRANSPORTER SUGE"/>
    <property type="match status" value="1"/>
</dbReference>
<dbReference type="PANTHER" id="PTHR30561:SF1">
    <property type="entry name" value="MULTIDRUG TRANSPORTER EMRE"/>
    <property type="match status" value="1"/>
</dbReference>
<dbReference type="Gene3D" id="1.10.3730.20">
    <property type="match status" value="1"/>
</dbReference>
<dbReference type="GO" id="GO:0015220">
    <property type="term" value="F:choline transmembrane transporter activity"/>
    <property type="evidence" value="ECO:0007669"/>
    <property type="project" value="TreeGrafter"/>
</dbReference>
<dbReference type="FunFam" id="1.10.3730.20:FF:000001">
    <property type="entry name" value="Quaternary ammonium compound resistance transporter SugE"/>
    <property type="match status" value="1"/>
</dbReference>
<feature type="transmembrane region" description="Helical" evidence="9">
    <location>
        <begin position="53"/>
        <end position="78"/>
    </location>
</feature>
<dbReference type="GO" id="GO:0015297">
    <property type="term" value="F:antiporter activity"/>
    <property type="evidence" value="ECO:0007669"/>
    <property type="project" value="TreeGrafter"/>
</dbReference>
<keyword evidence="3" id="KW-1003">Cell membrane</keyword>
<name>A0A0A1F7E1_9BURK</name>
<dbReference type="EMBL" id="CP009962">
    <property type="protein sequence ID" value="AIY40436.1"/>
    <property type="molecule type" value="Genomic_DNA"/>
</dbReference>
<feature type="transmembrane region" description="Helical" evidence="9">
    <location>
        <begin position="26"/>
        <end position="46"/>
    </location>
</feature>
<evidence type="ECO:0000256" key="4">
    <source>
        <dbReference type="ARBA" id="ARBA00022692"/>
    </source>
</evidence>
<accession>A0A0A1F7E1</accession>
<comment type="subcellular location">
    <subcellularLocation>
        <location evidence="1 8">Cell membrane</location>
        <topology evidence="1 8">Multi-pass membrane protein</topology>
    </subcellularLocation>
</comment>
<dbReference type="OrthoDB" id="9808638at2"/>
<evidence type="ECO:0000256" key="1">
    <source>
        <dbReference type="ARBA" id="ARBA00004651"/>
    </source>
</evidence>
<dbReference type="AlphaFoldDB" id="A0A0A1F7E1"/>
<evidence type="ECO:0000256" key="2">
    <source>
        <dbReference type="ARBA" id="ARBA00022448"/>
    </source>
</evidence>
<evidence type="ECO:0000313" key="10">
    <source>
        <dbReference type="EMBL" id="AIY40436.1"/>
    </source>
</evidence>
<sequence length="109" mass="11635">MHWVYLLIAIVAEVIATSALKASAEFTRLIPSVVVVAGYLTAFYFLSLTLRTLPVAIVYAMWSGIGIALIALVGWLFLKQSLDAAALIGIGMIVSGVLVLNVFSKTVAH</sequence>
<dbReference type="GO" id="GO:0031460">
    <property type="term" value="P:glycine betaine transport"/>
    <property type="evidence" value="ECO:0007669"/>
    <property type="project" value="TreeGrafter"/>
</dbReference>
<dbReference type="HOGENOM" id="CLU_133067_0_2_4"/>
<keyword evidence="2" id="KW-0813">Transport</keyword>
<dbReference type="InterPro" id="IPR037185">
    <property type="entry name" value="EmrE-like"/>
</dbReference>
<feature type="transmembrane region" description="Helical" evidence="9">
    <location>
        <begin position="84"/>
        <end position="103"/>
    </location>
</feature>
<comment type="similarity">
    <text evidence="7 8">Belongs to the drug/metabolite transporter (DMT) superfamily. Small multidrug resistance (SMR) (TC 2.A.7.1) family.</text>
</comment>
<keyword evidence="5 9" id="KW-1133">Transmembrane helix</keyword>
<evidence type="ECO:0000256" key="6">
    <source>
        <dbReference type="ARBA" id="ARBA00023136"/>
    </source>
</evidence>
<dbReference type="Pfam" id="PF00893">
    <property type="entry name" value="Multi_Drug_Res"/>
    <property type="match status" value="1"/>
</dbReference>
<dbReference type="InterPro" id="IPR000390">
    <property type="entry name" value="Small_drug/metabolite_transptr"/>
</dbReference>
<proteinExistence type="inferred from homology"/>
<dbReference type="Proteomes" id="UP000030302">
    <property type="component" value="Chromosome"/>
</dbReference>
<evidence type="ECO:0000256" key="8">
    <source>
        <dbReference type="RuleBase" id="RU003942"/>
    </source>
</evidence>
<dbReference type="GO" id="GO:0005886">
    <property type="term" value="C:plasma membrane"/>
    <property type="evidence" value="ECO:0007669"/>
    <property type="project" value="UniProtKB-SubCell"/>
</dbReference>
<evidence type="ECO:0000313" key="11">
    <source>
        <dbReference type="Proteomes" id="UP000030302"/>
    </source>
</evidence>
<organism evidence="10 11">
    <name type="scientific">Collimonas arenae</name>
    <dbReference type="NCBI Taxonomy" id="279058"/>
    <lineage>
        <taxon>Bacteria</taxon>
        <taxon>Pseudomonadati</taxon>
        <taxon>Pseudomonadota</taxon>
        <taxon>Betaproteobacteria</taxon>
        <taxon>Burkholderiales</taxon>
        <taxon>Oxalobacteraceae</taxon>
        <taxon>Collimonas</taxon>
    </lineage>
</organism>
<evidence type="ECO:0000256" key="5">
    <source>
        <dbReference type="ARBA" id="ARBA00022989"/>
    </source>
</evidence>
<reference evidence="11" key="1">
    <citation type="journal article" date="2014" name="Soil Biol. Biochem.">
        <title>Structure and function of bacterial communities in ageing soils: Insights from the Mendocino ecological staircase.</title>
        <authorList>
            <person name="Uroz S."/>
            <person name="Tech J.J."/>
            <person name="Sawaya N.A."/>
            <person name="Frey-Klett P."/>
            <person name="Leveau J.H.J."/>
        </authorList>
    </citation>
    <scope>NUCLEOTIDE SEQUENCE [LARGE SCALE GENOMIC DNA]</scope>
    <source>
        <strain evidence="11">Cal35</strain>
    </source>
</reference>
<keyword evidence="11" id="KW-1185">Reference proteome</keyword>
<dbReference type="KEGG" id="care:LT85_1278"/>
<dbReference type="GO" id="GO:0015199">
    <property type="term" value="F:amino-acid betaine transmembrane transporter activity"/>
    <property type="evidence" value="ECO:0007669"/>
    <property type="project" value="TreeGrafter"/>
</dbReference>
<gene>
    <name evidence="10" type="primary">emrE</name>
    <name evidence="10" type="ORF">LT85_1278</name>
</gene>
<evidence type="ECO:0000256" key="3">
    <source>
        <dbReference type="ARBA" id="ARBA00022475"/>
    </source>
</evidence>
<evidence type="ECO:0000256" key="7">
    <source>
        <dbReference type="ARBA" id="ARBA00038032"/>
    </source>
</evidence>
<evidence type="ECO:0000256" key="9">
    <source>
        <dbReference type="SAM" id="Phobius"/>
    </source>
</evidence>
<dbReference type="SUPFAM" id="SSF103481">
    <property type="entry name" value="Multidrug resistance efflux transporter EmrE"/>
    <property type="match status" value="1"/>
</dbReference>
<keyword evidence="6 9" id="KW-0472">Membrane</keyword>